<reference evidence="2 3" key="1">
    <citation type="journal article" date="2019" name="Commun. Biol.">
        <title>The bagworm genome reveals a unique fibroin gene that provides high tensile strength.</title>
        <authorList>
            <person name="Kono N."/>
            <person name="Nakamura H."/>
            <person name="Ohtoshi R."/>
            <person name="Tomita M."/>
            <person name="Numata K."/>
            <person name="Arakawa K."/>
        </authorList>
    </citation>
    <scope>NUCLEOTIDE SEQUENCE [LARGE SCALE GENOMIC DNA]</scope>
</reference>
<proteinExistence type="predicted"/>
<feature type="compositionally biased region" description="Low complexity" evidence="1">
    <location>
        <begin position="147"/>
        <end position="157"/>
    </location>
</feature>
<dbReference type="AlphaFoldDB" id="A0A4C1TAB1"/>
<keyword evidence="3" id="KW-1185">Reference proteome</keyword>
<feature type="compositionally biased region" description="Low complexity" evidence="1">
    <location>
        <begin position="43"/>
        <end position="68"/>
    </location>
</feature>
<sequence length="265" mass="27601">MRWLPITIHKHSHLPFPSVVYVSPERRRSTLALIDTLHRSTLPAAPGAVHGAPASPGRGRGADAAPALRRPPPPAARHTRAPEGPGPSAQPPPSRTGTGRPEGRAVGAARTGTGAPGGPPAHRRRGRALGAAPDRDGSARLGGAPEGRALGAARTGTGAPGRGGGPGPRHGICRPGGPGRRSPGPGRERPPLRRPEARPVGAAPDRDGSARPRRRPGAPARYMYGGTKTRFFDRGKNDLLQTILAFIAIHIRLKCLGKIVSQNRQ</sequence>
<gene>
    <name evidence="2" type="ORF">EVAR_79748_1</name>
</gene>
<evidence type="ECO:0000313" key="3">
    <source>
        <dbReference type="Proteomes" id="UP000299102"/>
    </source>
</evidence>
<accession>A0A4C1TAB1</accession>
<dbReference type="EMBL" id="BGZK01000044">
    <property type="protein sequence ID" value="GBP11084.1"/>
    <property type="molecule type" value="Genomic_DNA"/>
</dbReference>
<evidence type="ECO:0000313" key="2">
    <source>
        <dbReference type="EMBL" id="GBP11084.1"/>
    </source>
</evidence>
<protein>
    <submittedName>
        <fullName evidence="2">Uncharacterized protein</fullName>
    </submittedName>
</protein>
<feature type="compositionally biased region" description="Pro residues" evidence="1">
    <location>
        <begin position="84"/>
        <end position="94"/>
    </location>
</feature>
<feature type="compositionally biased region" description="Gly residues" evidence="1">
    <location>
        <begin position="158"/>
        <end position="179"/>
    </location>
</feature>
<organism evidence="2 3">
    <name type="scientific">Eumeta variegata</name>
    <name type="common">Bagworm moth</name>
    <name type="synonym">Eumeta japonica</name>
    <dbReference type="NCBI Taxonomy" id="151549"/>
    <lineage>
        <taxon>Eukaryota</taxon>
        <taxon>Metazoa</taxon>
        <taxon>Ecdysozoa</taxon>
        <taxon>Arthropoda</taxon>
        <taxon>Hexapoda</taxon>
        <taxon>Insecta</taxon>
        <taxon>Pterygota</taxon>
        <taxon>Neoptera</taxon>
        <taxon>Endopterygota</taxon>
        <taxon>Lepidoptera</taxon>
        <taxon>Glossata</taxon>
        <taxon>Ditrysia</taxon>
        <taxon>Tineoidea</taxon>
        <taxon>Psychidae</taxon>
        <taxon>Oiketicinae</taxon>
        <taxon>Eumeta</taxon>
    </lineage>
</organism>
<feature type="compositionally biased region" description="Basic and acidic residues" evidence="1">
    <location>
        <begin position="186"/>
        <end position="197"/>
    </location>
</feature>
<comment type="caution">
    <text evidence="2">The sequence shown here is derived from an EMBL/GenBank/DDBJ whole genome shotgun (WGS) entry which is preliminary data.</text>
</comment>
<feature type="region of interest" description="Disordered" evidence="1">
    <location>
        <begin position="43"/>
        <end position="222"/>
    </location>
</feature>
<name>A0A4C1TAB1_EUMVA</name>
<evidence type="ECO:0000256" key="1">
    <source>
        <dbReference type="SAM" id="MobiDB-lite"/>
    </source>
</evidence>
<feature type="compositionally biased region" description="Low complexity" evidence="1">
    <location>
        <begin position="104"/>
        <end position="113"/>
    </location>
</feature>
<dbReference type="Proteomes" id="UP000299102">
    <property type="component" value="Unassembled WGS sequence"/>
</dbReference>